<dbReference type="PaxDb" id="3218-PP1S137_159V6.1"/>
<dbReference type="PANTHER" id="PTHR23403:SF1">
    <property type="entry name" value="TREHALASE"/>
    <property type="match status" value="1"/>
</dbReference>
<dbReference type="RefSeq" id="XP_073386833.1">
    <property type="nucleotide sequence ID" value="XM_073530732.1"/>
</dbReference>
<dbReference type="InterPro" id="IPR012341">
    <property type="entry name" value="6hp_glycosidase-like_sf"/>
</dbReference>
<dbReference type="Gene3D" id="1.50.10.10">
    <property type="match status" value="1"/>
</dbReference>
<reference evidence="5 7" key="2">
    <citation type="journal article" date="2018" name="Plant J.">
        <title>The Physcomitrella patens chromosome-scale assembly reveals moss genome structure and evolution.</title>
        <authorList>
            <person name="Lang D."/>
            <person name="Ullrich K.K."/>
            <person name="Murat F."/>
            <person name="Fuchs J."/>
            <person name="Jenkins J."/>
            <person name="Haas F.B."/>
            <person name="Piednoel M."/>
            <person name="Gundlach H."/>
            <person name="Van Bel M."/>
            <person name="Meyberg R."/>
            <person name="Vives C."/>
            <person name="Morata J."/>
            <person name="Symeonidi A."/>
            <person name="Hiss M."/>
            <person name="Muchero W."/>
            <person name="Kamisugi Y."/>
            <person name="Saleh O."/>
            <person name="Blanc G."/>
            <person name="Decker E.L."/>
            <person name="van Gessel N."/>
            <person name="Grimwood J."/>
            <person name="Hayes R.D."/>
            <person name="Graham S.W."/>
            <person name="Gunter L.E."/>
            <person name="McDaniel S.F."/>
            <person name="Hoernstein S.N.W."/>
            <person name="Larsson A."/>
            <person name="Li F.W."/>
            <person name="Perroud P.F."/>
            <person name="Phillips J."/>
            <person name="Ranjan P."/>
            <person name="Rokshar D.S."/>
            <person name="Rothfels C.J."/>
            <person name="Schneider L."/>
            <person name="Shu S."/>
            <person name="Stevenson D.W."/>
            <person name="Thummler F."/>
            <person name="Tillich M."/>
            <person name="Villarreal Aguilar J.C."/>
            <person name="Widiez T."/>
            <person name="Wong G.K."/>
            <person name="Wymore A."/>
            <person name="Zhang Y."/>
            <person name="Zimmer A.D."/>
            <person name="Quatrano R.S."/>
            <person name="Mayer K.F.X."/>
            <person name="Goodstein D."/>
            <person name="Casacuberta J.M."/>
            <person name="Vandepoele K."/>
            <person name="Reski R."/>
            <person name="Cuming A.C."/>
            <person name="Tuskan G.A."/>
            <person name="Maumus F."/>
            <person name="Salse J."/>
            <person name="Schmutz J."/>
            <person name="Rensing S.A."/>
        </authorList>
    </citation>
    <scope>NUCLEOTIDE SEQUENCE [LARGE SCALE GENOMIC DNA]</scope>
    <source>
        <strain evidence="6 7">cv. Gransden 2004</strain>
    </source>
</reference>
<dbReference type="EnsemblPlants" id="Pp3c23_11240V3.2">
    <property type="protein sequence ID" value="Pp3c23_11240V3.2"/>
    <property type="gene ID" value="Pp3c23_11240"/>
</dbReference>
<evidence type="ECO:0000313" key="6">
    <source>
        <dbReference type="EnsemblPlants" id="Pp3c23_11240V3.1"/>
    </source>
</evidence>
<dbReference type="Gramene" id="Pp3c23_11240V3.2">
    <property type="protein sequence ID" value="Pp3c23_11240V3.2"/>
    <property type="gene ID" value="Pp3c23_11240"/>
</dbReference>
<evidence type="ECO:0000313" key="5">
    <source>
        <dbReference type="EMBL" id="PNR29225.1"/>
    </source>
</evidence>
<dbReference type="InterPro" id="IPR001661">
    <property type="entry name" value="Glyco_hydro_37"/>
</dbReference>
<dbReference type="Gramene" id="Pp3c23_11240V3.1">
    <property type="protein sequence ID" value="Pp3c23_11240V3.1"/>
    <property type="gene ID" value="Pp3c23_11240"/>
</dbReference>
<dbReference type="Proteomes" id="UP000006727">
    <property type="component" value="Chromosome 23"/>
</dbReference>
<dbReference type="EMBL" id="ABEU02000023">
    <property type="protein sequence ID" value="PNR29225.1"/>
    <property type="molecule type" value="Genomic_DNA"/>
</dbReference>
<evidence type="ECO:0000256" key="3">
    <source>
        <dbReference type="ARBA" id="ARBA00023295"/>
    </source>
</evidence>
<accession>A0A2K1IIX5</accession>
<proteinExistence type="inferred from homology"/>
<dbReference type="OrthoDB" id="3542292at2759"/>
<dbReference type="AlphaFoldDB" id="A0A2K1IIX5"/>
<dbReference type="STRING" id="3218.A0A2K1IIX5"/>
<evidence type="ECO:0000313" key="7">
    <source>
        <dbReference type="Proteomes" id="UP000006727"/>
    </source>
</evidence>
<dbReference type="PANTHER" id="PTHR23403">
    <property type="entry name" value="TREHALASE"/>
    <property type="match status" value="1"/>
</dbReference>
<evidence type="ECO:0000256" key="1">
    <source>
        <dbReference type="ARBA" id="ARBA00005615"/>
    </source>
</evidence>
<dbReference type="OMA" id="DAPFGWA"/>
<dbReference type="InterPro" id="IPR008928">
    <property type="entry name" value="6-hairpin_glycosidase_sf"/>
</dbReference>
<dbReference type="GeneID" id="112275459"/>
<comment type="catalytic activity">
    <reaction evidence="4">
        <text>alpha,alpha-trehalose + H2O = alpha-D-glucose + beta-D-glucose</text>
        <dbReference type="Rhea" id="RHEA:32675"/>
        <dbReference type="ChEBI" id="CHEBI:15377"/>
        <dbReference type="ChEBI" id="CHEBI:15903"/>
        <dbReference type="ChEBI" id="CHEBI:16551"/>
        <dbReference type="ChEBI" id="CHEBI:17925"/>
        <dbReference type="EC" id="3.2.1.28"/>
    </reaction>
</comment>
<dbReference type="PRINTS" id="PR00744">
    <property type="entry name" value="GLHYDRLASE37"/>
</dbReference>
<dbReference type="Pfam" id="PF01204">
    <property type="entry name" value="Trehalase"/>
    <property type="match status" value="1"/>
</dbReference>
<sequence length="609" mass="68353">MSVDDEERLNSGAVVKKVNREGVTGRGIIVEVVEDWREDDDYEDGVYDDGAGELLCFLMDLQAAAMGSFGGGPEFDPKLYVDLPLTTSLEETEAAFGSLPRCPTSGSVEKDTLKAFLKVYFSEAGSDLIPYTPVDHLDNPPDFLPGVRNADARDWGLKVHSLWPSLTRLVSPAVEREPDQHTLLPLKYPFLVPGERFREVYYWDSYWVIRGLLASKMTETAAGMVDNFLSIVQAYGFFPNGTRTYYENRSQPPFLSRMVRAIFSETGDLGLVARALPILKVEYEFWTTDSHAVSIRDGQGRVHRLSRYIAHWDQPRPECSTIDKSIAGGFSKFKQQQIYRDIATAAESGWDFSSRWMEDSEQLSSLKTSSIVPVDLNAFLLQMELDIAFLAKTLNETQDAKRFTRAADARRRAFEAILWNENRCQWLDYWLPSQKSVQGGKYLYMWDSSRSNRNTYASNFVPLWCGVLPPGDAKIDQVVEALSGSGLVMPGGIATSLVETGQQWDFPNAWAPLQHMIIEGLVLSASPKAKAMAESITRSWLRSNYVAYQRVGHMVEKYDARYCGEVGGGGEYITQTGFGWTNGVVLTLLNDYGWPEDVPLDCDCESLQL</sequence>
<dbReference type="KEGG" id="ppp:112275459"/>
<dbReference type="RefSeq" id="XP_024361558.1">
    <property type="nucleotide sequence ID" value="XM_024505790.2"/>
</dbReference>
<dbReference type="RefSeq" id="XP_073386829.1">
    <property type="nucleotide sequence ID" value="XM_073530728.1"/>
</dbReference>
<dbReference type="GO" id="GO:0004555">
    <property type="term" value="F:alpha,alpha-trehalase activity"/>
    <property type="evidence" value="ECO:0000318"/>
    <property type="project" value="GO_Central"/>
</dbReference>
<dbReference type="RefSeq" id="XP_073386830.1">
    <property type="nucleotide sequence ID" value="XM_073530729.1"/>
</dbReference>
<dbReference type="InterPro" id="IPR018232">
    <property type="entry name" value="Glyco_hydro_37_CS"/>
</dbReference>
<reference evidence="6" key="3">
    <citation type="submission" date="2020-12" db="UniProtKB">
        <authorList>
            <consortium name="EnsemblPlants"/>
        </authorList>
    </citation>
    <scope>IDENTIFICATION</scope>
</reference>
<keyword evidence="3 4" id="KW-0326">Glycosidase</keyword>
<organism evidence="5">
    <name type="scientific">Physcomitrium patens</name>
    <name type="common">Spreading-leaved earth moss</name>
    <name type="synonym">Physcomitrella patens</name>
    <dbReference type="NCBI Taxonomy" id="3218"/>
    <lineage>
        <taxon>Eukaryota</taxon>
        <taxon>Viridiplantae</taxon>
        <taxon>Streptophyta</taxon>
        <taxon>Embryophyta</taxon>
        <taxon>Bryophyta</taxon>
        <taxon>Bryophytina</taxon>
        <taxon>Bryopsida</taxon>
        <taxon>Funariidae</taxon>
        <taxon>Funariales</taxon>
        <taxon>Funariaceae</taxon>
        <taxon>Physcomitrium</taxon>
    </lineage>
</organism>
<protein>
    <recommendedName>
        <fullName evidence="4">Trehalase</fullName>
        <ecNumber evidence="4">3.2.1.28</ecNumber>
    </recommendedName>
    <alternativeName>
        <fullName evidence="4">Alpha-trehalose glucohydrolase</fullName>
    </alternativeName>
</protein>
<keyword evidence="2 4" id="KW-0378">Hydrolase</keyword>
<dbReference type="EnsemblPlants" id="Pp3c23_11240V3.1">
    <property type="protein sequence ID" value="Pp3c23_11240V3.1"/>
    <property type="gene ID" value="Pp3c23_11240"/>
</dbReference>
<evidence type="ECO:0000256" key="2">
    <source>
        <dbReference type="ARBA" id="ARBA00022801"/>
    </source>
</evidence>
<dbReference type="FunCoup" id="A0A2K1IIX5">
    <property type="interactions" value="697"/>
</dbReference>
<reference evidence="5 7" key="1">
    <citation type="journal article" date="2008" name="Science">
        <title>The Physcomitrella genome reveals evolutionary insights into the conquest of land by plants.</title>
        <authorList>
            <person name="Rensing S."/>
            <person name="Lang D."/>
            <person name="Zimmer A."/>
            <person name="Terry A."/>
            <person name="Salamov A."/>
            <person name="Shapiro H."/>
            <person name="Nishiyama T."/>
            <person name="Perroud P.-F."/>
            <person name="Lindquist E."/>
            <person name="Kamisugi Y."/>
            <person name="Tanahashi T."/>
            <person name="Sakakibara K."/>
            <person name="Fujita T."/>
            <person name="Oishi K."/>
            <person name="Shin-I T."/>
            <person name="Kuroki Y."/>
            <person name="Toyoda A."/>
            <person name="Suzuki Y."/>
            <person name="Hashimoto A."/>
            <person name="Yamaguchi K."/>
            <person name="Sugano A."/>
            <person name="Kohara Y."/>
            <person name="Fujiyama A."/>
            <person name="Anterola A."/>
            <person name="Aoki S."/>
            <person name="Ashton N."/>
            <person name="Barbazuk W.B."/>
            <person name="Barker E."/>
            <person name="Bennetzen J."/>
            <person name="Bezanilla M."/>
            <person name="Blankenship R."/>
            <person name="Cho S.H."/>
            <person name="Dutcher S."/>
            <person name="Estelle M."/>
            <person name="Fawcett J.A."/>
            <person name="Gundlach H."/>
            <person name="Hanada K."/>
            <person name="Heyl A."/>
            <person name="Hicks K.A."/>
            <person name="Hugh J."/>
            <person name="Lohr M."/>
            <person name="Mayer K."/>
            <person name="Melkozernov A."/>
            <person name="Murata T."/>
            <person name="Nelson D."/>
            <person name="Pils B."/>
            <person name="Prigge M."/>
            <person name="Reiss B."/>
            <person name="Renner T."/>
            <person name="Rombauts S."/>
            <person name="Rushton P."/>
            <person name="Sanderfoot A."/>
            <person name="Schween G."/>
            <person name="Shiu S.-H."/>
            <person name="Stueber K."/>
            <person name="Theodoulou F.L."/>
            <person name="Tu H."/>
            <person name="Van de Peer Y."/>
            <person name="Verrier P.J."/>
            <person name="Waters E."/>
            <person name="Wood A."/>
            <person name="Yang L."/>
            <person name="Cove D."/>
            <person name="Cuming A."/>
            <person name="Hasebe M."/>
            <person name="Lucas S."/>
            <person name="Mishler D.B."/>
            <person name="Reski R."/>
            <person name="Grigoriev I."/>
            <person name="Quatrano R.S."/>
            <person name="Boore J.L."/>
        </authorList>
    </citation>
    <scope>NUCLEOTIDE SEQUENCE [LARGE SCALE GENOMIC DNA]</scope>
    <source>
        <strain evidence="6 7">cv. Gransden 2004</strain>
    </source>
</reference>
<dbReference type="PROSITE" id="PS00928">
    <property type="entry name" value="TREHALASE_2"/>
    <property type="match status" value="1"/>
</dbReference>
<dbReference type="SUPFAM" id="SSF48208">
    <property type="entry name" value="Six-hairpin glycosidases"/>
    <property type="match status" value="1"/>
</dbReference>
<dbReference type="GO" id="GO:0005993">
    <property type="term" value="P:trehalose catabolic process"/>
    <property type="evidence" value="ECO:0000318"/>
    <property type="project" value="GO_Central"/>
</dbReference>
<dbReference type="RefSeq" id="XP_073386834.1">
    <property type="nucleotide sequence ID" value="XM_073530733.1"/>
</dbReference>
<gene>
    <name evidence="6" type="primary">LOC112275459</name>
    <name evidence="5" type="ORF">PHYPA_027917</name>
</gene>
<name>A0A2K1IIX5_PHYPA</name>
<dbReference type="RefSeq" id="XP_073386832.1">
    <property type="nucleotide sequence ID" value="XM_073530731.1"/>
</dbReference>
<keyword evidence="7" id="KW-1185">Reference proteome</keyword>
<evidence type="ECO:0000256" key="4">
    <source>
        <dbReference type="RuleBase" id="RU361180"/>
    </source>
</evidence>
<comment type="similarity">
    <text evidence="1 4">Belongs to the glycosyl hydrolase 37 family.</text>
</comment>
<dbReference type="EC" id="3.2.1.28" evidence="4"/>